<keyword evidence="1" id="KW-0235">DNA replication</keyword>
<evidence type="ECO:0008006" key="3">
    <source>
        <dbReference type="Google" id="ProtNLM"/>
    </source>
</evidence>
<dbReference type="GO" id="GO:0003677">
    <property type="term" value="F:DNA binding"/>
    <property type="evidence" value="ECO:0007669"/>
    <property type="project" value="InterPro"/>
</dbReference>
<sequence>MLDPWPQTVAPQTRLQEAIHEKHWAERRQVIQALASGYYKDLQRWATQLAACGHTVRFWIDPDAGSVRPWMPRCKHRLCPWCAKARTIHVADQLEAAMKKFKRPRLMVLTVRSNERPLADQLRAMRDAFKRLRRKAEWLRKVVGGVYVIEITLNLKTRKWHPHIHL</sequence>
<dbReference type="InterPro" id="IPR000989">
    <property type="entry name" value="Rep"/>
</dbReference>
<protein>
    <recommendedName>
        <fullName evidence="3">Replication protein</fullName>
    </recommendedName>
</protein>
<proteinExistence type="predicted"/>
<accession>X1GFM5</accession>
<name>X1GFM5_9ZZZZ</name>
<organism evidence="2">
    <name type="scientific">marine sediment metagenome</name>
    <dbReference type="NCBI Taxonomy" id="412755"/>
    <lineage>
        <taxon>unclassified sequences</taxon>
        <taxon>metagenomes</taxon>
        <taxon>ecological metagenomes</taxon>
    </lineage>
</organism>
<comment type="caution">
    <text evidence="2">The sequence shown here is derived from an EMBL/GenBank/DDBJ whole genome shotgun (WGS) entry which is preliminary data.</text>
</comment>
<reference evidence="2" key="1">
    <citation type="journal article" date="2014" name="Front. Microbiol.">
        <title>High frequency of phylogenetically diverse reductive dehalogenase-homologous genes in deep subseafloor sedimentary metagenomes.</title>
        <authorList>
            <person name="Kawai M."/>
            <person name="Futagami T."/>
            <person name="Toyoda A."/>
            <person name="Takaki Y."/>
            <person name="Nishi S."/>
            <person name="Hori S."/>
            <person name="Arai W."/>
            <person name="Tsubouchi T."/>
            <person name="Morono Y."/>
            <person name="Uchiyama I."/>
            <person name="Ito T."/>
            <person name="Fujiyama A."/>
            <person name="Inagaki F."/>
            <person name="Takami H."/>
        </authorList>
    </citation>
    <scope>NUCLEOTIDE SEQUENCE</scope>
    <source>
        <strain evidence="2">Expedition CK06-06</strain>
    </source>
</reference>
<dbReference type="AlphaFoldDB" id="X1GFM5"/>
<evidence type="ECO:0000256" key="1">
    <source>
        <dbReference type="ARBA" id="ARBA00022705"/>
    </source>
</evidence>
<dbReference type="EMBL" id="BARU01005960">
    <property type="protein sequence ID" value="GAH43615.1"/>
    <property type="molecule type" value="Genomic_DNA"/>
</dbReference>
<dbReference type="GO" id="GO:0006260">
    <property type="term" value="P:DNA replication"/>
    <property type="evidence" value="ECO:0007669"/>
    <property type="project" value="UniProtKB-KW"/>
</dbReference>
<dbReference type="Pfam" id="PF01446">
    <property type="entry name" value="Rep_1"/>
    <property type="match status" value="1"/>
</dbReference>
<gene>
    <name evidence="2" type="ORF">S03H2_11698</name>
</gene>
<evidence type="ECO:0000313" key="2">
    <source>
        <dbReference type="EMBL" id="GAH43615.1"/>
    </source>
</evidence>
<feature type="non-terminal residue" evidence="2">
    <location>
        <position position="166"/>
    </location>
</feature>